<comment type="caution">
    <text evidence="1">The sequence shown here is derived from an EMBL/GenBank/DDBJ whole genome shotgun (WGS) entry which is preliminary data.</text>
</comment>
<reference evidence="1" key="1">
    <citation type="submission" date="2019-10" db="EMBL/GenBank/DDBJ databases">
        <title>Draft genome sequece of Microseira wollei NIES-4236.</title>
        <authorList>
            <person name="Yamaguchi H."/>
            <person name="Suzuki S."/>
            <person name="Kawachi M."/>
        </authorList>
    </citation>
    <scope>NUCLEOTIDE SEQUENCE</scope>
    <source>
        <strain evidence="1">NIES-4236</strain>
    </source>
</reference>
<sequence>MNLSPDKSLRNLDDCGCCEAIRQETPVGVYNLPGLDEIAYRGLHSVMVHLGLCSGSINAAATQKAPQGCTSLACNPLYRVGTHAKFKESLLARLSDSKLPQLQGLRTREDDDFAIAFLDAWSTVADVLTFYQERIANESYLRTAKERVSILHLARLIGYELRPGVAANTYLAFTLEDAPTSPLQVTIDIGTKVQSLPGAGEQPQTFETIEKIEARPEWNAIKPRLTERQAIKGNANSLLLEGITTGLKPGDNLLIVPDGGGKPVFRQIASVTPQPQQNTTQVQLQPLIETSLPQLSIFYQKLFLNYSVLTASFFDKTISGADFYAFGQRYRFQARDIFNNLKATQPPPRSVFTFRLRAAIFGHNAPKWDALPYTQRVGEFVRVPRTPTEDNPMDNKEIWHNGVYYNRENYWAENTLKNYPGESSTSTNLYLDNVYSSIVKDSYVVLKQGSNWKLHQVDATTEISKSDFTLTAKVTRLTLKNNDDFANFQIRQTTVFAQSEELKLARLPIEQPVSGTQIQLNGWIETLFAGQMLIICGELDKSRGNQACEPVKISKVEHVIESEGYTQITLETKLNNDYVRDTVTIYGNVARATHGETKTEVLGSGNASQTYQHFTLRQSPLTYVTADTPSGAESTLQVRVNDILWHEVPTLYGRNSDERVYITRTDDDSKTTIQFGDGKTGSRLPTGQENITATYRQGIGLAGMVKAGKLSLLMTRPLGVKGVNNPLDAIGAQNPESLSEARRNAPLTVLTLDRIVSLQDYEDFARAFSGIAKALATWTWTGQVRGVFLTVAGYNATPVPEKSPTYEKLLAAMQKAGDPYISLRVQSYLPAPFRIAAKVKVDPDYVTEKVLANVRSSLLSYFSFDARNLGQPVTKSEAIAQIQSIPGVVAVDLDKLYRVGEAAILNDRLIAASPQPGADGTITPAELLTLEPDLLDLGAIENFRF</sequence>
<organism evidence="1 2">
    <name type="scientific">Microseira wollei NIES-4236</name>
    <dbReference type="NCBI Taxonomy" id="2530354"/>
    <lineage>
        <taxon>Bacteria</taxon>
        <taxon>Bacillati</taxon>
        <taxon>Cyanobacteriota</taxon>
        <taxon>Cyanophyceae</taxon>
        <taxon>Oscillatoriophycideae</taxon>
        <taxon>Aerosakkonematales</taxon>
        <taxon>Aerosakkonemataceae</taxon>
        <taxon>Microseira</taxon>
    </lineage>
</organism>
<protein>
    <recommendedName>
        <fullName evidence="3">Baseplate protein J-like domain-containing protein</fullName>
    </recommendedName>
</protein>
<name>A0AAV3XAG6_9CYAN</name>
<evidence type="ECO:0000313" key="1">
    <source>
        <dbReference type="EMBL" id="GET39229.1"/>
    </source>
</evidence>
<dbReference type="RefSeq" id="WP_226584374.1">
    <property type="nucleotide sequence ID" value="NZ_BLAY01000061.1"/>
</dbReference>
<dbReference type="NCBIfam" id="TIGR02243">
    <property type="entry name" value="putative baseplate assembly protein"/>
    <property type="match status" value="1"/>
</dbReference>
<dbReference type="EMBL" id="BLAY01000061">
    <property type="protein sequence ID" value="GET39229.1"/>
    <property type="molecule type" value="Genomic_DNA"/>
</dbReference>
<evidence type="ECO:0000313" key="2">
    <source>
        <dbReference type="Proteomes" id="UP001050975"/>
    </source>
</evidence>
<dbReference type="AlphaFoldDB" id="A0AAV3XAG6"/>
<dbReference type="Proteomes" id="UP001050975">
    <property type="component" value="Unassembled WGS sequence"/>
</dbReference>
<evidence type="ECO:0008006" key="3">
    <source>
        <dbReference type="Google" id="ProtNLM"/>
    </source>
</evidence>
<dbReference type="InterPro" id="IPR011749">
    <property type="entry name" value="CHP02243"/>
</dbReference>
<proteinExistence type="predicted"/>
<accession>A0AAV3XAG6</accession>
<keyword evidence="2" id="KW-1185">Reference proteome</keyword>
<gene>
    <name evidence="1" type="ORF">MiSe_39930</name>
</gene>